<dbReference type="EMBL" id="ML734575">
    <property type="protein sequence ID" value="KAB8249044.1"/>
    <property type="molecule type" value="Genomic_DNA"/>
</dbReference>
<name>A0A5N6H5N3_ASPFL</name>
<dbReference type="VEuPathDB" id="FungiDB:F9C07_2111019"/>
<sequence length="169" mass="19333">MQWERWINALCGTRDHNLCDVQQVLQSVTALQLCDSALISQLIVSRRDIELSNCRQNIIRLWVTNRRHFLQADLTPAHVQELRTAVSENVYNGDNHGQQLTGKSHTDLWFPGIHSKGNGRYIAAQHKWRNGPASFAMGECIKTFQNVQKALHDEEEDQLSNMKEAVEQA</sequence>
<reference evidence="1" key="1">
    <citation type="submission" date="2019-04" db="EMBL/GenBank/DDBJ databases">
        <title>Friends and foes A comparative genomics study of 23 Aspergillus species from section Flavi.</title>
        <authorList>
            <consortium name="DOE Joint Genome Institute"/>
            <person name="Kjaerbolling I."/>
            <person name="Vesth T."/>
            <person name="Frisvad J.C."/>
            <person name="Nybo J.L."/>
            <person name="Theobald S."/>
            <person name="Kildgaard S."/>
            <person name="Isbrandt T."/>
            <person name="Kuo A."/>
            <person name="Sato A."/>
            <person name="Lyhne E.K."/>
            <person name="Kogle M.E."/>
            <person name="Wiebenga A."/>
            <person name="Kun R.S."/>
            <person name="Lubbers R.J."/>
            <person name="Makela M.R."/>
            <person name="Barry K."/>
            <person name="Chovatia M."/>
            <person name="Clum A."/>
            <person name="Daum C."/>
            <person name="Haridas S."/>
            <person name="He G."/>
            <person name="LaButti K."/>
            <person name="Lipzen A."/>
            <person name="Mondo S."/>
            <person name="Riley R."/>
            <person name="Salamov A."/>
            <person name="Simmons B.A."/>
            <person name="Magnuson J.K."/>
            <person name="Henrissat B."/>
            <person name="Mortensen U.H."/>
            <person name="Larsen T.O."/>
            <person name="Devries R.P."/>
            <person name="Grigoriev I.V."/>
            <person name="Machida M."/>
            <person name="Baker S.E."/>
            <person name="Andersen M.R."/>
        </authorList>
    </citation>
    <scope>NUCLEOTIDE SEQUENCE [LARGE SCALE GENOMIC DNA]</scope>
    <source>
        <strain evidence="1">CBS 121.62</strain>
    </source>
</reference>
<gene>
    <name evidence="1" type="ORF">BDV35DRAFT_390605</name>
</gene>
<accession>A0A5N6H5N3</accession>
<protein>
    <submittedName>
        <fullName evidence="1">Uncharacterized protein</fullName>
    </submittedName>
</protein>
<evidence type="ECO:0000313" key="1">
    <source>
        <dbReference type="EMBL" id="KAB8249044.1"/>
    </source>
</evidence>
<proteinExistence type="predicted"/>
<organism evidence="1">
    <name type="scientific">Aspergillus flavus</name>
    <dbReference type="NCBI Taxonomy" id="5059"/>
    <lineage>
        <taxon>Eukaryota</taxon>
        <taxon>Fungi</taxon>
        <taxon>Dikarya</taxon>
        <taxon>Ascomycota</taxon>
        <taxon>Pezizomycotina</taxon>
        <taxon>Eurotiomycetes</taxon>
        <taxon>Eurotiomycetidae</taxon>
        <taxon>Eurotiales</taxon>
        <taxon>Aspergillaceae</taxon>
        <taxon>Aspergillus</taxon>
        <taxon>Aspergillus subgen. Circumdati</taxon>
    </lineage>
</organism>
<dbReference type="Proteomes" id="UP000325434">
    <property type="component" value="Unassembled WGS sequence"/>
</dbReference>
<dbReference type="AlphaFoldDB" id="A0A5N6H5N3"/>